<feature type="transmembrane region" description="Helical" evidence="1">
    <location>
        <begin position="12"/>
        <end position="31"/>
    </location>
</feature>
<keyword evidence="1" id="KW-0812">Transmembrane</keyword>
<dbReference type="RefSeq" id="WP_307904848.1">
    <property type="nucleotide sequence ID" value="NZ_AP027059.1"/>
</dbReference>
<feature type="transmembrane region" description="Helical" evidence="1">
    <location>
        <begin position="195"/>
        <end position="217"/>
    </location>
</feature>
<evidence type="ECO:0000313" key="2">
    <source>
        <dbReference type="EMBL" id="BDU49908.1"/>
    </source>
</evidence>
<evidence type="ECO:0000256" key="1">
    <source>
        <dbReference type="SAM" id="Phobius"/>
    </source>
</evidence>
<keyword evidence="3" id="KW-1185">Reference proteome</keyword>
<proteinExistence type="predicted"/>
<gene>
    <name evidence="2" type="ORF">HLVA_04770</name>
</gene>
<accession>A0AAU9D5S2</accession>
<feature type="transmembrane region" description="Helical" evidence="1">
    <location>
        <begin position="121"/>
        <end position="148"/>
    </location>
</feature>
<keyword evidence="1" id="KW-1133">Transmembrane helix</keyword>
<sequence length="248" mass="29074">MKENYNRALKFIFKRFSVLGLVLIVNIINSPLKSNQFTFLGANFLTIFFIGGFLGLYDKNKEVNVNIKNYFIESAKYFSRIVLNLFELSIIVLIDFLIVLFFGSLPIIITQVYPNPRMSTVFLTIMVLMVGIYRLPIFISSFFTPILDIKIYGKIGIVSAKETIYKYKVIWITAILQLLIYMIIFYLKMIFMKSLLMYSIFDILGGILFLIFIIADFDKYKEIKDMQEEIDYNNYTGRYSKLIGRFIM</sequence>
<protein>
    <recommendedName>
        <fullName evidence="4">Beta-carotene 15,15'-monooxygenase</fullName>
    </recommendedName>
</protein>
<name>A0AAU9D5S2_9FUSO</name>
<reference evidence="2 3" key="1">
    <citation type="submission" date="2022-11" db="EMBL/GenBank/DDBJ databases">
        <title>Haliovirga abyssi gen. nov., sp. nov., a mesophilic fermentative bacterium isolated from the Iheya North hydrothermal field and the proposal of Haliovirgaceae fam. nov.</title>
        <authorList>
            <person name="Miyazaki U."/>
            <person name="Tame A."/>
            <person name="Miyazaki J."/>
            <person name="Takai K."/>
            <person name="Sawayama S."/>
            <person name="Kitajima M."/>
            <person name="Okamoto A."/>
            <person name="Nakagawa S."/>
        </authorList>
    </citation>
    <scope>NUCLEOTIDE SEQUENCE [LARGE SCALE GENOMIC DNA]</scope>
    <source>
        <strain evidence="2 3">IC12</strain>
    </source>
</reference>
<evidence type="ECO:0008006" key="4">
    <source>
        <dbReference type="Google" id="ProtNLM"/>
    </source>
</evidence>
<dbReference type="AlphaFoldDB" id="A0AAU9D5S2"/>
<dbReference type="KEGG" id="haby:HLVA_04770"/>
<feature type="transmembrane region" description="Helical" evidence="1">
    <location>
        <begin position="77"/>
        <end position="109"/>
    </location>
</feature>
<organism evidence="2 3">
    <name type="scientific">Haliovirga abyssi</name>
    <dbReference type="NCBI Taxonomy" id="2996794"/>
    <lineage>
        <taxon>Bacteria</taxon>
        <taxon>Fusobacteriati</taxon>
        <taxon>Fusobacteriota</taxon>
        <taxon>Fusobacteriia</taxon>
        <taxon>Fusobacteriales</taxon>
        <taxon>Haliovirgaceae</taxon>
        <taxon>Haliovirga</taxon>
    </lineage>
</organism>
<dbReference type="EMBL" id="AP027059">
    <property type="protein sequence ID" value="BDU49908.1"/>
    <property type="molecule type" value="Genomic_DNA"/>
</dbReference>
<dbReference type="Proteomes" id="UP001321582">
    <property type="component" value="Chromosome"/>
</dbReference>
<evidence type="ECO:0000313" key="3">
    <source>
        <dbReference type="Proteomes" id="UP001321582"/>
    </source>
</evidence>
<feature type="transmembrane region" description="Helical" evidence="1">
    <location>
        <begin position="169"/>
        <end position="189"/>
    </location>
</feature>
<keyword evidence="1" id="KW-0472">Membrane</keyword>
<feature type="transmembrane region" description="Helical" evidence="1">
    <location>
        <begin position="37"/>
        <end position="57"/>
    </location>
</feature>